<name>A0A7G7BGJ1_9ACTN</name>
<dbReference type="SUPFAM" id="SSF55874">
    <property type="entry name" value="ATPase domain of HSP90 chaperone/DNA topoisomerase II/histidine kinase"/>
    <property type="match status" value="1"/>
</dbReference>
<protein>
    <recommendedName>
        <fullName evidence="2">histidine kinase</fullName>
        <ecNumber evidence="2">2.7.13.3</ecNumber>
    </recommendedName>
</protein>
<evidence type="ECO:0000313" key="8">
    <source>
        <dbReference type="Proteomes" id="UP000515307"/>
    </source>
</evidence>
<feature type="compositionally biased region" description="Polar residues" evidence="6">
    <location>
        <begin position="404"/>
        <end position="418"/>
    </location>
</feature>
<proteinExistence type="predicted"/>
<evidence type="ECO:0000256" key="3">
    <source>
        <dbReference type="ARBA" id="ARBA00022553"/>
    </source>
</evidence>
<dbReference type="EC" id="2.7.13.3" evidence="2"/>
<keyword evidence="7" id="KW-0547">Nucleotide-binding</keyword>
<dbReference type="PANTHER" id="PTHR45436:SF5">
    <property type="entry name" value="SENSOR HISTIDINE KINASE TRCS"/>
    <property type="match status" value="1"/>
</dbReference>
<dbReference type="KEGG" id="sfiy:F0344_07395"/>
<evidence type="ECO:0000313" key="7">
    <source>
        <dbReference type="EMBL" id="QNE74456.1"/>
    </source>
</evidence>
<evidence type="ECO:0000256" key="5">
    <source>
        <dbReference type="ARBA" id="ARBA00022777"/>
    </source>
</evidence>
<keyword evidence="8" id="KW-1185">Reference proteome</keyword>
<evidence type="ECO:0000256" key="2">
    <source>
        <dbReference type="ARBA" id="ARBA00012438"/>
    </source>
</evidence>
<dbReference type="GO" id="GO:0005886">
    <property type="term" value="C:plasma membrane"/>
    <property type="evidence" value="ECO:0007669"/>
    <property type="project" value="TreeGrafter"/>
</dbReference>
<dbReference type="AlphaFoldDB" id="A0A7G7BGJ1"/>
<dbReference type="EMBL" id="CP045702">
    <property type="protein sequence ID" value="QNE74456.1"/>
    <property type="molecule type" value="Genomic_DNA"/>
</dbReference>
<dbReference type="Gene3D" id="3.30.565.10">
    <property type="entry name" value="Histidine kinase-like ATPase, C-terminal domain"/>
    <property type="match status" value="1"/>
</dbReference>
<evidence type="ECO:0000256" key="1">
    <source>
        <dbReference type="ARBA" id="ARBA00000085"/>
    </source>
</evidence>
<dbReference type="PANTHER" id="PTHR45436">
    <property type="entry name" value="SENSOR HISTIDINE KINASE YKOH"/>
    <property type="match status" value="1"/>
</dbReference>
<feature type="compositionally biased region" description="Low complexity" evidence="6">
    <location>
        <begin position="372"/>
        <end position="384"/>
    </location>
</feature>
<dbReference type="Proteomes" id="UP000515307">
    <property type="component" value="Chromosome"/>
</dbReference>
<evidence type="ECO:0000256" key="4">
    <source>
        <dbReference type="ARBA" id="ARBA00022679"/>
    </source>
</evidence>
<accession>A0A7G7BGJ1</accession>
<keyword evidence="4" id="KW-0808">Transferase</keyword>
<dbReference type="InterPro" id="IPR050428">
    <property type="entry name" value="TCS_sensor_his_kinase"/>
</dbReference>
<keyword evidence="7" id="KW-0067">ATP-binding</keyword>
<dbReference type="GO" id="GO:0004673">
    <property type="term" value="F:protein histidine kinase activity"/>
    <property type="evidence" value="ECO:0007669"/>
    <property type="project" value="UniProtKB-EC"/>
</dbReference>
<dbReference type="GO" id="GO:0005524">
    <property type="term" value="F:ATP binding"/>
    <property type="evidence" value="ECO:0007669"/>
    <property type="project" value="UniProtKB-KW"/>
</dbReference>
<dbReference type="RefSeq" id="WP_185298013.1">
    <property type="nucleotide sequence ID" value="NZ_CP045702.1"/>
</dbReference>
<feature type="region of interest" description="Disordered" evidence="6">
    <location>
        <begin position="329"/>
        <end position="418"/>
    </location>
</feature>
<organism evidence="7 8">
    <name type="scientific">Streptomyces finlayi</name>
    <dbReference type="NCBI Taxonomy" id="67296"/>
    <lineage>
        <taxon>Bacteria</taxon>
        <taxon>Bacillati</taxon>
        <taxon>Actinomycetota</taxon>
        <taxon>Actinomycetes</taxon>
        <taxon>Kitasatosporales</taxon>
        <taxon>Streptomycetaceae</taxon>
        <taxon>Streptomyces</taxon>
    </lineage>
</organism>
<reference evidence="8" key="1">
    <citation type="submission" date="2019-10" db="EMBL/GenBank/DDBJ databases">
        <title>Antimicrobial potential of Antarctic Bacteria.</title>
        <authorList>
            <person name="Benaud N."/>
            <person name="Edwards R.J."/>
            <person name="Ferrari B.C."/>
        </authorList>
    </citation>
    <scope>NUCLEOTIDE SEQUENCE [LARGE SCALE GENOMIC DNA]</scope>
    <source>
        <strain evidence="8">NBSH44</strain>
    </source>
</reference>
<dbReference type="GO" id="GO:0000160">
    <property type="term" value="P:phosphorelay signal transduction system"/>
    <property type="evidence" value="ECO:0007669"/>
    <property type="project" value="TreeGrafter"/>
</dbReference>
<feature type="compositionally biased region" description="Low complexity" evidence="6">
    <location>
        <begin position="337"/>
        <end position="356"/>
    </location>
</feature>
<gene>
    <name evidence="7" type="ORF">F0344_07395</name>
</gene>
<comment type="catalytic activity">
    <reaction evidence="1">
        <text>ATP + protein L-histidine = ADP + protein N-phospho-L-histidine.</text>
        <dbReference type="EC" id="2.7.13.3"/>
    </reaction>
</comment>
<sequence length="418" mass="44395">MINDIADAAPWGLDAALAVAAALIGRRLARTKRQLREQSATATSQIQSRDAALAELNDTRLPAIVHAISQGEPLPPGRPPLDDFTKHLRTAEEQVVRALAEARDRAGQVSQGTLLAVTRTLQSLVNGQQVAVTDMINRHDSPEVVADLMVFDHTTGQVLRRTQSLAVACGAWPGKQHDPTPAFDVVRGALGRILDYRRVQITQPESNRAVIGRSVEGLVIALAELLENATRYSHPDTVVQVQFQQAHNGLSIVIDDAGVSLPPGARERARHFLSGEHPIDVTRLGDPPKIGFPVIGALARRYGFTASVDTPSPYGGVRAVVYLPSATLTDAVPQPPRTAAAAPPAPPNDQVAAAPVGSTAHGLPKRRRHAPTEAPAAAEPSARIRTPEQAAAPFDAFLRGTQAGRGQSHSTDEGNTLA</sequence>
<evidence type="ECO:0000256" key="6">
    <source>
        <dbReference type="SAM" id="MobiDB-lite"/>
    </source>
</evidence>
<dbReference type="InterPro" id="IPR036890">
    <property type="entry name" value="HATPase_C_sf"/>
</dbReference>
<keyword evidence="3" id="KW-0597">Phosphoprotein</keyword>
<keyword evidence="5" id="KW-0418">Kinase</keyword>